<dbReference type="Proteomes" id="UP001160148">
    <property type="component" value="Unassembled WGS sequence"/>
</dbReference>
<dbReference type="EMBL" id="CARXXK010000198">
    <property type="protein sequence ID" value="CAI6370084.1"/>
    <property type="molecule type" value="Genomic_DNA"/>
</dbReference>
<name>A0AAV0XN39_9HEMI</name>
<keyword evidence="2" id="KW-0812">Transmembrane</keyword>
<accession>A0AAV0XN39</accession>
<keyword evidence="4" id="KW-1185">Reference proteome</keyword>
<comment type="caution">
    <text evidence="3">The sequence shown here is derived from an EMBL/GenBank/DDBJ whole genome shotgun (WGS) entry which is preliminary data.</text>
</comment>
<feature type="region of interest" description="Disordered" evidence="1">
    <location>
        <begin position="25"/>
        <end position="52"/>
    </location>
</feature>
<protein>
    <submittedName>
        <fullName evidence="3">Uncharacterized protein</fullName>
    </submittedName>
</protein>
<keyword evidence="2" id="KW-0472">Membrane</keyword>
<evidence type="ECO:0000313" key="3">
    <source>
        <dbReference type="EMBL" id="CAI6370084.1"/>
    </source>
</evidence>
<sequence>MVAAVRSIAVDARGTLERGALRARGEPHCTGRFPHARSRSPPAPHRAANRDGRPQCCQMGRFFAKVAFLGMRLAYNCLIWRLALKKAILKKDMAKIGVLKKNFIFKNTFFE</sequence>
<reference evidence="3 4" key="1">
    <citation type="submission" date="2023-01" db="EMBL/GenBank/DDBJ databases">
        <authorList>
            <person name="Whitehead M."/>
        </authorList>
    </citation>
    <scope>NUCLEOTIDE SEQUENCE [LARGE SCALE GENOMIC DNA]</scope>
</reference>
<evidence type="ECO:0000256" key="2">
    <source>
        <dbReference type="SAM" id="Phobius"/>
    </source>
</evidence>
<proteinExistence type="predicted"/>
<feature type="transmembrane region" description="Helical" evidence="2">
    <location>
        <begin position="62"/>
        <end position="83"/>
    </location>
</feature>
<keyword evidence="2" id="KW-1133">Transmembrane helix</keyword>
<evidence type="ECO:0000256" key="1">
    <source>
        <dbReference type="SAM" id="MobiDB-lite"/>
    </source>
</evidence>
<gene>
    <name evidence="3" type="ORF">MEUPH1_LOCUS24247</name>
</gene>
<dbReference type="AlphaFoldDB" id="A0AAV0XN39"/>
<evidence type="ECO:0000313" key="4">
    <source>
        <dbReference type="Proteomes" id="UP001160148"/>
    </source>
</evidence>
<organism evidence="3 4">
    <name type="scientific">Macrosiphum euphorbiae</name>
    <name type="common">potato aphid</name>
    <dbReference type="NCBI Taxonomy" id="13131"/>
    <lineage>
        <taxon>Eukaryota</taxon>
        <taxon>Metazoa</taxon>
        <taxon>Ecdysozoa</taxon>
        <taxon>Arthropoda</taxon>
        <taxon>Hexapoda</taxon>
        <taxon>Insecta</taxon>
        <taxon>Pterygota</taxon>
        <taxon>Neoptera</taxon>
        <taxon>Paraneoptera</taxon>
        <taxon>Hemiptera</taxon>
        <taxon>Sternorrhyncha</taxon>
        <taxon>Aphidomorpha</taxon>
        <taxon>Aphidoidea</taxon>
        <taxon>Aphididae</taxon>
        <taxon>Macrosiphini</taxon>
        <taxon>Macrosiphum</taxon>
    </lineage>
</organism>